<dbReference type="InterPro" id="IPR046228">
    <property type="entry name" value="DUF6261"/>
</dbReference>
<keyword evidence="1" id="KW-0175">Coiled coil</keyword>
<reference evidence="4" key="1">
    <citation type="submission" date="2015-01" db="EMBL/GenBank/DDBJ databases">
        <authorList>
            <person name="MANFREDI Pablo"/>
        </authorList>
    </citation>
    <scope>NUCLEOTIDE SEQUENCE [LARGE SCALE GENOMIC DNA]</scope>
    <source>
        <strain evidence="4">Ccyn2B</strain>
    </source>
</reference>
<evidence type="ECO:0000313" key="3">
    <source>
        <dbReference type="EMBL" id="CEN35861.1"/>
    </source>
</evidence>
<keyword evidence="3" id="KW-0436">Ligase</keyword>
<dbReference type="AlphaFoldDB" id="A0A0B7H8B6"/>
<gene>
    <name evidence="3" type="ORF">CCYN2B_290034</name>
    <name evidence="2" type="ORF">CGC48_02060</name>
</gene>
<evidence type="ECO:0000313" key="5">
    <source>
        <dbReference type="Proteomes" id="UP000242855"/>
    </source>
</evidence>
<dbReference type="Proteomes" id="UP000038055">
    <property type="component" value="Unassembled WGS sequence"/>
</dbReference>
<keyword evidence="4" id="KW-1185">Reference proteome</keyword>
<name>A0A0B7H8B6_9FLAO</name>
<dbReference type="Proteomes" id="UP000242855">
    <property type="component" value="Chromosome"/>
</dbReference>
<dbReference type="RefSeq" id="WP_041992182.1">
    <property type="nucleotide sequence ID" value="NZ_BOQH01000001.1"/>
</dbReference>
<dbReference type="KEGG" id="ccyn:CGC48_02060"/>
<accession>A0A0B7H8B6</accession>
<dbReference type="GeneID" id="96780577"/>
<evidence type="ECO:0000256" key="1">
    <source>
        <dbReference type="SAM" id="Coils"/>
    </source>
</evidence>
<sequence>MYTIVKVKTISLNSLNNNEYSQFLKSVENLVEVATTEKLAVKEDVFSSFKEHIKLLIDATNQSKSRHETKKLNELNKRRNELVIYLLSVFRVESKSTMQNKKEAGSMLYSQMKSYLGISKQPNRQKTNIIDSMIQDLSKTDNSKHLKVLGVNDVITELTEVNKQYSKLTEERAENQVKTVLPSVKELRKTTEKQYDLITNWAYASSLITPSDEATTFVKMINKLIDDTVSLRKQRMGMLKKIKPEEKSQ</sequence>
<reference evidence="2 5" key="3">
    <citation type="journal article" date="2017" name="Genome Announc.">
        <title>Twelve Complete Reference Genomes of Clinical Isolates in the Capnocytophaga Genus.</title>
        <authorList>
            <person name="Villarma A."/>
            <person name="Gulvik C.A."/>
            <person name="Rowe L.A."/>
            <person name="Sheth M."/>
            <person name="Juieng P."/>
            <person name="Nicholson A.C."/>
            <person name="Loparev V.N."/>
            <person name="McQuiston J.R."/>
        </authorList>
    </citation>
    <scope>NUCLEOTIDE SEQUENCE [LARGE SCALE GENOMIC DNA]</scope>
    <source>
        <strain evidence="2 5">G7591</strain>
    </source>
</reference>
<proteinExistence type="predicted"/>
<dbReference type="EMBL" id="CP022378">
    <property type="protein sequence ID" value="ATA67515.1"/>
    <property type="molecule type" value="Genomic_DNA"/>
</dbReference>
<organism evidence="3 4">
    <name type="scientific">Capnocytophaga cynodegmi</name>
    <dbReference type="NCBI Taxonomy" id="28189"/>
    <lineage>
        <taxon>Bacteria</taxon>
        <taxon>Pseudomonadati</taxon>
        <taxon>Bacteroidota</taxon>
        <taxon>Flavobacteriia</taxon>
        <taxon>Flavobacteriales</taxon>
        <taxon>Flavobacteriaceae</taxon>
        <taxon>Capnocytophaga</taxon>
    </lineage>
</organism>
<dbReference type="EMBL" id="CDOD01000022">
    <property type="protein sequence ID" value="CEN35861.1"/>
    <property type="molecule type" value="Genomic_DNA"/>
</dbReference>
<evidence type="ECO:0000313" key="4">
    <source>
        <dbReference type="Proteomes" id="UP000038055"/>
    </source>
</evidence>
<reference evidence="3" key="2">
    <citation type="submission" date="2015-01" db="EMBL/GenBank/DDBJ databases">
        <authorList>
            <person name="Xiang T."/>
            <person name="Song Y."/>
            <person name="Huang L."/>
            <person name="Wang B."/>
            <person name="Wu P."/>
        </authorList>
    </citation>
    <scope>NUCLEOTIDE SEQUENCE [LARGE SCALE GENOMIC DNA]</scope>
    <source>
        <strain evidence="3">Ccyn2B</strain>
    </source>
</reference>
<feature type="coiled-coil region" evidence="1">
    <location>
        <begin position="151"/>
        <end position="178"/>
    </location>
</feature>
<evidence type="ECO:0000313" key="2">
    <source>
        <dbReference type="EMBL" id="ATA67515.1"/>
    </source>
</evidence>
<protein>
    <submittedName>
        <fullName evidence="3">Putative Conserved Isoleucine--tRNA ligase</fullName>
    </submittedName>
</protein>
<dbReference type="GO" id="GO:0016874">
    <property type="term" value="F:ligase activity"/>
    <property type="evidence" value="ECO:0007669"/>
    <property type="project" value="UniProtKB-KW"/>
</dbReference>
<dbReference type="Pfam" id="PF19775">
    <property type="entry name" value="DUF6261"/>
    <property type="match status" value="1"/>
</dbReference>